<keyword evidence="3" id="KW-1185">Reference proteome</keyword>
<feature type="signal peptide" evidence="1">
    <location>
        <begin position="1"/>
        <end position="27"/>
    </location>
</feature>
<evidence type="ECO:0000256" key="1">
    <source>
        <dbReference type="SAM" id="SignalP"/>
    </source>
</evidence>
<dbReference type="Proteomes" id="UP000660339">
    <property type="component" value="Unassembled WGS sequence"/>
</dbReference>
<evidence type="ECO:0000313" key="3">
    <source>
        <dbReference type="Proteomes" id="UP000660339"/>
    </source>
</evidence>
<proteinExistence type="predicted"/>
<evidence type="ECO:0000313" key="2">
    <source>
        <dbReference type="EMBL" id="GIG17998.1"/>
    </source>
</evidence>
<gene>
    <name evidence="2" type="ORF">Cme02nite_63300</name>
</gene>
<evidence type="ECO:0008006" key="4">
    <source>
        <dbReference type="Google" id="ProtNLM"/>
    </source>
</evidence>
<accession>A0A8J3LGN3</accession>
<dbReference type="EMBL" id="BONJ01000036">
    <property type="protein sequence ID" value="GIG17998.1"/>
    <property type="molecule type" value="Genomic_DNA"/>
</dbReference>
<sequence>MYFRAKLTAAMCTLAGIGALVGGCAGAGPAGAPRFEDTAQARATYEKIVQQIYGTAEQRIAGEERGWLLTQSAISECMTAAGTVYPVTAFIPVNSEESVISPGDSLAFSPTRTTFGVGVGMQRRAAAVGQQTNPVYAKLDSEAKRAAYSGKLQSCQGAATTYEASFAPKSRDALDGLLLKTLATISRRAVPDLPAHYATCMKGAGFEAANLSDLYALVVNAYPPVTYDKPSDVTKEPGWASAVVHESKAADTDTACRADFTTRAFADATADLTEFASTNAAALSANEAAWAQMTGEVAVLRQKAATR</sequence>
<reference evidence="2" key="1">
    <citation type="submission" date="2021-01" db="EMBL/GenBank/DDBJ databases">
        <title>Whole genome shotgun sequence of Catellatospora methionotrophica NBRC 14553.</title>
        <authorList>
            <person name="Komaki H."/>
            <person name="Tamura T."/>
        </authorList>
    </citation>
    <scope>NUCLEOTIDE SEQUENCE</scope>
    <source>
        <strain evidence="2">NBRC 14553</strain>
    </source>
</reference>
<dbReference type="AlphaFoldDB" id="A0A8J3LGN3"/>
<feature type="chain" id="PRO_5035217443" description="Lipoprotein" evidence="1">
    <location>
        <begin position="28"/>
        <end position="307"/>
    </location>
</feature>
<organism evidence="2 3">
    <name type="scientific">Catellatospora methionotrophica</name>
    <dbReference type="NCBI Taxonomy" id="121620"/>
    <lineage>
        <taxon>Bacteria</taxon>
        <taxon>Bacillati</taxon>
        <taxon>Actinomycetota</taxon>
        <taxon>Actinomycetes</taxon>
        <taxon>Micromonosporales</taxon>
        <taxon>Micromonosporaceae</taxon>
        <taxon>Catellatospora</taxon>
    </lineage>
</organism>
<name>A0A8J3LGN3_9ACTN</name>
<keyword evidence="1" id="KW-0732">Signal</keyword>
<dbReference type="PROSITE" id="PS51257">
    <property type="entry name" value="PROKAR_LIPOPROTEIN"/>
    <property type="match status" value="1"/>
</dbReference>
<protein>
    <recommendedName>
        <fullName evidence="4">Lipoprotein</fullName>
    </recommendedName>
</protein>
<comment type="caution">
    <text evidence="2">The sequence shown here is derived from an EMBL/GenBank/DDBJ whole genome shotgun (WGS) entry which is preliminary data.</text>
</comment>